<feature type="region of interest" description="Disordered" evidence="1">
    <location>
        <begin position="635"/>
        <end position="800"/>
    </location>
</feature>
<dbReference type="Gene3D" id="2.30.29.30">
    <property type="entry name" value="Pleckstrin-homology domain (PH domain)/Phosphotyrosine-binding domain (PTB)"/>
    <property type="match status" value="1"/>
</dbReference>
<feature type="region of interest" description="Disordered" evidence="1">
    <location>
        <begin position="1"/>
        <end position="190"/>
    </location>
</feature>
<dbReference type="SMART" id="SM00222">
    <property type="entry name" value="Sec7"/>
    <property type="match status" value="1"/>
</dbReference>
<dbReference type="InterPro" id="IPR001849">
    <property type="entry name" value="PH_domain"/>
</dbReference>
<feature type="compositionally biased region" description="Polar residues" evidence="1">
    <location>
        <begin position="661"/>
        <end position="682"/>
    </location>
</feature>
<feature type="compositionally biased region" description="Low complexity" evidence="1">
    <location>
        <begin position="57"/>
        <end position="68"/>
    </location>
</feature>
<feature type="compositionally biased region" description="Polar residues" evidence="1">
    <location>
        <begin position="973"/>
        <end position="1024"/>
    </location>
</feature>
<dbReference type="InterPro" id="IPR023394">
    <property type="entry name" value="Sec7_C_sf"/>
</dbReference>
<dbReference type="Proteomes" id="UP000827549">
    <property type="component" value="Chromosome 1"/>
</dbReference>
<feature type="compositionally biased region" description="Low complexity" evidence="1">
    <location>
        <begin position="269"/>
        <end position="298"/>
    </location>
</feature>
<name>A0AAF0Y085_9TREE</name>
<dbReference type="GeneID" id="87804370"/>
<proteinExistence type="predicted"/>
<dbReference type="PANTHER" id="PTHR10663:SF373">
    <property type="entry name" value="PH AND SEC7 DOMAIN-CONTAINING PROTEIN C11E3.11C"/>
    <property type="match status" value="1"/>
</dbReference>
<dbReference type="SMART" id="SM00233">
    <property type="entry name" value="PH"/>
    <property type="match status" value="1"/>
</dbReference>
<dbReference type="GO" id="GO:0005085">
    <property type="term" value="F:guanyl-nucleotide exchange factor activity"/>
    <property type="evidence" value="ECO:0007669"/>
    <property type="project" value="InterPro"/>
</dbReference>
<feature type="compositionally biased region" description="Polar residues" evidence="1">
    <location>
        <begin position="759"/>
        <end position="780"/>
    </location>
</feature>
<feature type="domain" description="PH" evidence="2">
    <location>
        <begin position="1142"/>
        <end position="1266"/>
    </location>
</feature>
<reference evidence="4" key="1">
    <citation type="submission" date="2023-10" db="EMBL/GenBank/DDBJ databases">
        <authorList>
            <person name="Noh H."/>
        </authorList>
    </citation>
    <scope>NUCLEOTIDE SEQUENCE</scope>
    <source>
        <strain evidence="4">DUCC4014</strain>
    </source>
</reference>
<feature type="compositionally biased region" description="Polar residues" evidence="1">
    <location>
        <begin position="169"/>
        <end position="186"/>
    </location>
</feature>
<feature type="compositionally biased region" description="Basic and acidic residues" evidence="1">
    <location>
        <begin position="103"/>
        <end position="118"/>
    </location>
</feature>
<feature type="compositionally biased region" description="Polar residues" evidence="1">
    <location>
        <begin position="412"/>
        <end position="433"/>
    </location>
</feature>
<dbReference type="Gene3D" id="1.10.1000.11">
    <property type="entry name" value="Arf Nucleotide-binding Site Opener,domain 2"/>
    <property type="match status" value="1"/>
</dbReference>
<feature type="compositionally biased region" description="Basic and acidic residues" evidence="1">
    <location>
        <begin position="475"/>
        <end position="486"/>
    </location>
</feature>
<dbReference type="PROSITE" id="PS50003">
    <property type="entry name" value="PH_DOMAIN"/>
    <property type="match status" value="1"/>
</dbReference>
<dbReference type="Pfam" id="PF01369">
    <property type="entry name" value="Sec7"/>
    <property type="match status" value="1"/>
</dbReference>
<dbReference type="GO" id="GO:0032012">
    <property type="term" value="P:regulation of ARF protein signal transduction"/>
    <property type="evidence" value="ECO:0007669"/>
    <property type="project" value="InterPro"/>
</dbReference>
<sequence length="1483" mass="159416">MSRTSSIPVPPQPQQQQSTSTTITPSPTSPPRPLPALPLPPSPAPVPKHSPSPSTSPLPGQQPQQQQQPRKRPDLESALLNPNEVVYLTAGGTETLASGQDLTRTESYPDHDHYHDADIDPADVDDNMLARAHTGASDILLGNDDHRGHRSRQASEGSTSPNVVRRGSLVSNDSGRGSNSTPQQRVQQRKMMYAQQASLGLDAEIKAEEQNQPPKRRSIFRNTGTASTPDLTTLIRGSKAFKRNGKQGNGDQPAMPVSHHAMGKGPGNSTAASSSTAIGSHIGSHLTSSTSSLTGRSRNQPNPPTRNTDWERLSASYSNDHQRGMPSIAETPSTEAVGRHASSDDGYKVSAPIAGDRARDMQCSNNPEQKRKPKGMFGRMFGSSNSQKEQHGPLTSSSQISLSARSNHDVGSPTQSQSPQFAGSNFPGNNNYNFEMHQHASASSGHLPLNGAVQPQPSSARPPIPQRPSVPIVSKVEKRASVDTLDHPPLPEPKRSGTASSAGLPDHDPKTGEVTEVVLDRVESPVPINHTRHTSITSVGSANVEQPPMAHVLPRENVDGAQHRPPVPRRVTGEDASKSPKGGRNAPSFTDDVSGLLDRISHGDASGRGGVRVGAATGAVAGIVAGAAVVAGHDTPNSDHLQVSPEIPNSTHYSPALTASPGRSQSFTERSPSMSRQPGSRSGTHDEGLVPEPLPVPSGDIRTSGAPNADAPITAEQQSTPVVTTSDGAEGDAPPQDTPRQPSQRSDTGEWPLRHDSLSKSPSSQQQWDRQLSRPTSSGSGPLVDEPITIEVSGSPSESMVNLNDLGDAEERGAQLAREFFDDDPSTVPADKVAMFIGGPRPVNNFALRYYMQYFDMRGLKLDQAFRDLCGKLHLKAESQEIDRIIEGFSGRFFECNPNTVLGTPGIVHTVTAAMLMLNTDLHIAELAKHMSRTDFVRNAMRAIQESMPDREMSPEPGLASDSGSLRHLDSHSAAQSTSSIRLRAASSNLGSTPRNASGSLASPVSEISLTSPSTQDLRSRGASSTTVNSFTYTKAWEIEAENFLRDIYTNVRNERILLPIASLPGNEGKNGGGLSSLSLRPPGQRGQQQFQPLAPALGFAGNLSHTVIKEQEDETRSVQSVQTTSTLEEMTDVELALLGAPWAKEGLLHRKIQVEAHGKRAPKKDWKQYFVVIQKGDLHMFIFGQGSGSFGGGSVGGGNWMSNAKATGEYSLMHAMAMALPKPGYSAQRPYCFTVTLPSGEISVFQAGTEELVAEWVATCNYWAARKSRQPLPGGVSNMEYGWSRALGHEDFEDKASVRSARSGLSRLGGLNARVRGAAAVPTHGPDKIHINEWKPPPHATMPSTLDEEAQLDALLAYVQKLKEELEQHKAIEEPMARLYTAGSKNALKARENWTAKSRYIHSEIFKYETYVEALRNAIGLRVQKQGEKKLERSLQRSTLSLQQQQEAARRRPVNGSRTSSEQGSGQSYTTGEDGGHVTPTK</sequence>
<evidence type="ECO:0000313" key="5">
    <source>
        <dbReference type="Proteomes" id="UP000827549"/>
    </source>
</evidence>
<evidence type="ECO:0000256" key="1">
    <source>
        <dbReference type="SAM" id="MobiDB-lite"/>
    </source>
</evidence>
<accession>A0AAF0Y085</accession>
<feature type="compositionally biased region" description="Polar residues" evidence="1">
    <location>
        <begin position="220"/>
        <end position="231"/>
    </location>
</feature>
<protein>
    <submittedName>
        <fullName evidence="4">PH and SEC7 domain-containing protein</fullName>
    </submittedName>
</protein>
<dbReference type="InterPro" id="IPR011993">
    <property type="entry name" value="PH-like_dom_sf"/>
</dbReference>
<feature type="region of interest" description="Disordered" evidence="1">
    <location>
        <begin position="208"/>
        <end position="511"/>
    </location>
</feature>
<dbReference type="EMBL" id="CP086714">
    <property type="protein sequence ID" value="WOO77538.1"/>
    <property type="molecule type" value="Genomic_DNA"/>
</dbReference>
<feature type="compositionally biased region" description="Polar residues" evidence="1">
    <location>
        <begin position="1457"/>
        <end position="1472"/>
    </location>
</feature>
<feature type="region of interest" description="Disordered" evidence="1">
    <location>
        <begin position="558"/>
        <end position="609"/>
    </location>
</feature>
<feature type="compositionally biased region" description="Pro residues" evidence="1">
    <location>
        <begin position="27"/>
        <end position="56"/>
    </location>
</feature>
<evidence type="ECO:0000313" key="4">
    <source>
        <dbReference type="EMBL" id="WOO77538.1"/>
    </source>
</evidence>
<dbReference type="PANTHER" id="PTHR10663">
    <property type="entry name" value="GUANYL-NUCLEOTIDE EXCHANGE FACTOR"/>
    <property type="match status" value="1"/>
</dbReference>
<feature type="compositionally biased region" description="Low complexity" evidence="1">
    <location>
        <begin position="14"/>
        <end position="26"/>
    </location>
</feature>
<dbReference type="RefSeq" id="XP_062623570.1">
    <property type="nucleotide sequence ID" value="XM_062767586.1"/>
</dbReference>
<dbReference type="SUPFAM" id="SSF48425">
    <property type="entry name" value="Sec7 domain"/>
    <property type="match status" value="1"/>
</dbReference>
<evidence type="ECO:0000259" key="2">
    <source>
        <dbReference type="PROSITE" id="PS50003"/>
    </source>
</evidence>
<gene>
    <name evidence="4" type="primary">SPAC11E3.11c_1</name>
    <name evidence="4" type="ORF">LOC62_01G001113</name>
</gene>
<organism evidence="4 5">
    <name type="scientific">Vanrija pseudolonga</name>
    <dbReference type="NCBI Taxonomy" id="143232"/>
    <lineage>
        <taxon>Eukaryota</taxon>
        <taxon>Fungi</taxon>
        <taxon>Dikarya</taxon>
        <taxon>Basidiomycota</taxon>
        <taxon>Agaricomycotina</taxon>
        <taxon>Tremellomycetes</taxon>
        <taxon>Trichosporonales</taxon>
        <taxon>Trichosporonaceae</taxon>
        <taxon>Vanrija</taxon>
    </lineage>
</organism>
<dbReference type="PROSITE" id="PS50190">
    <property type="entry name" value="SEC7"/>
    <property type="match status" value="1"/>
</dbReference>
<keyword evidence="5" id="KW-1185">Reference proteome</keyword>
<feature type="compositionally biased region" description="Low complexity" evidence="1">
    <location>
        <begin position="1437"/>
        <end position="1448"/>
    </location>
</feature>
<dbReference type="InterPro" id="IPR035999">
    <property type="entry name" value="Sec7_dom_sf"/>
</dbReference>
<dbReference type="Pfam" id="PF15410">
    <property type="entry name" value="PH_9"/>
    <property type="match status" value="1"/>
</dbReference>
<dbReference type="InterPro" id="IPR041681">
    <property type="entry name" value="PH_9"/>
</dbReference>
<feature type="region of interest" description="Disordered" evidence="1">
    <location>
        <begin position="946"/>
        <end position="1024"/>
    </location>
</feature>
<feature type="region of interest" description="Disordered" evidence="1">
    <location>
        <begin position="1436"/>
        <end position="1483"/>
    </location>
</feature>
<feature type="compositionally biased region" description="Polar residues" evidence="1">
    <location>
        <begin position="382"/>
        <end position="405"/>
    </location>
</feature>
<feature type="domain" description="SEC7" evidence="3">
    <location>
        <begin position="796"/>
        <end position="956"/>
    </location>
</feature>
<evidence type="ECO:0000259" key="3">
    <source>
        <dbReference type="PROSITE" id="PS50190"/>
    </source>
</evidence>
<dbReference type="SUPFAM" id="SSF50729">
    <property type="entry name" value="PH domain-like"/>
    <property type="match status" value="1"/>
</dbReference>
<feature type="compositionally biased region" description="Polar residues" evidence="1">
    <location>
        <begin position="715"/>
        <end position="727"/>
    </location>
</feature>
<feature type="compositionally biased region" description="Basic and acidic residues" evidence="1">
    <location>
        <begin position="337"/>
        <end position="347"/>
    </location>
</feature>
<dbReference type="InterPro" id="IPR000904">
    <property type="entry name" value="Sec7_dom"/>
</dbReference>